<evidence type="ECO:0000313" key="3">
    <source>
        <dbReference type="Proteomes" id="UP000807342"/>
    </source>
</evidence>
<sequence>MSVSFVYPGSQTNPRALNYINLTLRPGQFVVLVGTNGSGKSTPVKLLSPGDFSYPQAGSSLRRSMAILSQDNLIYPGFSLGENIGLGYTLLLSGADATLETAGKAGAAEGVLKELRCPVEVNSGEQQRIAAGVTRVNEARTFVKFRSGKIGLLAVDEPSSTLDVEAESAPRENLLKECAGKTNIFVTPLMLKEGKFVKLGTHKWLMEVDGEYKKLYDIQVSTSQDDNGAGIDS</sequence>
<name>A0A9P5WYR6_9AGAR</name>
<dbReference type="EMBL" id="MU152563">
    <property type="protein sequence ID" value="KAF9440399.1"/>
    <property type="molecule type" value="Genomic_DNA"/>
</dbReference>
<dbReference type="Proteomes" id="UP000807342">
    <property type="component" value="Unassembled WGS sequence"/>
</dbReference>
<evidence type="ECO:0000259" key="1">
    <source>
        <dbReference type="PROSITE" id="PS50893"/>
    </source>
</evidence>
<dbReference type="PROSITE" id="PS50893">
    <property type="entry name" value="ABC_TRANSPORTER_2"/>
    <property type="match status" value="1"/>
</dbReference>
<dbReference type="InterPro" id="IPR039421">
    <property type="entry name" value="Type_1_exporter"/>
</dbReference>
<gene>
    <name evidence="2" type="ORF">P691DRAFT_821775</name>
</gene>
<keyword evidence="3" id="KW-1185">Reference proteome</keyword>
<dbReference type="InterPro" id="IPR003439">
    <property type="entry name" value="ABC_transporter-like_ATP-bd"/>
</dbReference>
<dbReference type="PANTHER" id="PTHR24221:SF654">
    <property type="entry name" value="ATP-BINDING CASSETTE SUB-FAMILY B MEMBER 6"/>
    <property type="match status" value="1"/>
</dbReference>
<dbReference type="AlphaFoldDB" id="A0A9P5WYR6"/>
<proteinExistence type="predicted"/>
<dbReference type="GO" id="GO:0034040">
    <property type="term" value="F:ATPase-coupled lipid transmembrane transporter activity"/>
    <property type="evidence" value="ECO:0007669"/>
    <property type="project" value="TreeGrafter"/>
</dbReference>
<evidence type="ECO:0000313" key="2">
    <source>
        <dbReference type="EMBL" id="KAF9440399.1"/>
    </source>
</evidence>
<organism evidence="2 3">
    <name type="scientific">Macrolepiota fuliginosa MF-IS2</name>
    <dbReference type="NCBI Taxonomy" id="1400762"/>
    <lineage>
        <taxon>Eukaryota</taxon>
        <taxon>Fungi</taxon>
        <taxon>Dikarya</taxon>
        <taxon>Basidiomycota</taxon>
        <taxon>Agaricomycotina</taxon>
        <taxon>Agaricomycetes</taxon>
        <taxon>Agaricomycetidae</taxon>
        <taxon>Agaricales</taxon>
        <taxon>Agaricineae</taxon>
        <taxon>Agaricaceae</taxon>
        <taxon>Macrolepiota</taxon>
    </lineage>
</organism>
<comment type="caution">
    <text evidence="2">The sequence shown here is derived from an EMBL/GenBank/DDBJ whole genome shotgun (WGS) entry which is preliminary data.</text>
</comment>
<dbReference type="Gene3D" id="3.40.50.300">
    <property type="entry name" value="P-loop containing nucleotide triphosphate hydrolases"/>
    <property type="match status" value="1"/>
</dbReference>
<dbReference type="GO" id="GO:0016887">
    <property type="term" value="F:ATP hydrolysis activity"/>
    <property type="evidence" value="ECO:0007669"/>
    <property type="project" value="InterPro"/>
</dbReference>
<dbReference type="InterPro" id="IPR027417">
    <property type="entry name" value="P-loop_NTPase"/>
</dbReference>
<keyword evidence="2" id="KW-0378">Hydrolase</keyword>
<dbReference type="Pfam" id="PF00005">
    <property type="entry name" value="ABC_tran"/>
    <property type="match status" value="1"/>
</dbReference>
<dbReference type="SUPFAM" id="SSF52540">
    <property type="entry name" value="P-loop containing nucleoside triphosphate hydrolases"/>
    <property type="match status" value="1"/>
</dbReference>
<dbReference type="PANTHER" id="PTHR24221">
    <property type="entry name" value="ATP-BINDING CASSETTE SUB-FAMILY B"/>
    <property type="match status" value="1"/>
</dbReference>
<feature type="domain" description="ABC transporter" evidence="1">
    <location>
        <begin position="1"/>
        <end position="218"/>
    </location>
</feature>
<dbReference type="GO" id="GO:0005524">
    <property type="term" value="F:ATP binding"/>
    <property type="evidence" value="ECO:0007669"/>
    <property type="project" value="InterPro"/>
</dbReference>
<accession>A0A9P5WYR6</accession>
<dbReference type="OrthoDB" id="6500128at2759"/>
<reference evidence="2" key="1">
    <citation type="submission" date="2020-11" db="EMBL/GenBank/DDBJ databases">
        <authorList>
            <consortium name="DOE Joint Genome Institute"/>
            <person name="Ahrendt S."/>
            <person name="Riley R."/>
            <person name="Andreopoulos W."/>
            <person name="Labutti K."/>
            <person name="Pangilinan J."/>
            <person name="Ruiz-Duenas F.J."/>
            <person name="Barrasa J.M."/>
            <person name="Sanchez-Garcia M."/>
            <person name="Camarero S."/>
            <person name="Miyauchi S."/>
            <person name="Serrano A."/>
            <person name="Linde D."/>
            <person name="Babiker R."/>
            <person name="Drula E."/>
            <person name="Ayuso-Fernandez I."/>
            <person name="Pacheco R."/>
            <person name="Padilla G."/>
            <person name="Ferreira P."/>
            <person name="Barriuso J."/>
            <person name="Kellner H."/>
            <person name="Castanera R."/>
            <person name="Alfaro M."/>
            <person name="Ramirez L."/>
            <person name="Pisabarro A.G."/>
            <person name="Kuo A."/>
            <person name="Tritt A."/>
            <person name="Lipzen A."/>
            <person name="He G."/>
            <person name="Yan M."/>
            <person name="Ng V."/>
            <person name="Cullen D."/>
            <person name="Martin F."/>
            <person name="Rosso M.-N."/>
            <person name="Henrissat B."/>
            <person name="Hibbett D."/>
            <person name="Martinez A.T."/>
            <person name="Grigoriev I.V."/>
        </authorList>
    </citation>
    <scope>NUCLEOTIDE SEQUENCE</scope>
    <source>
        <strain evidence="2">MF-IS2</strain>
    </source>
</reference>
<protein>
    <submittedName>
        <fullName evidence="2">P-loop containing nucleoside triphosphate hydrolase protein</fullName>
    </submittedName>
</protein>